<gene>
    <name evidence="3" type="ORF">OU798_12325</name>
</gene>
<feature type="signal peptide" evidence="1">
    <location>
        <begin position="1"/>
        <end position="19"/>
    </location>
</feature>
<dbReference type="Pfam" id="PF03724">
    <property type="entry name" value="META"/>
    <property type="match status" value="1"/>
</dbReference>
<dbReference type="Proteomes" id="UP001145087">
    <property type="component" value="Unassembled WGS sequence"/>
</dbReference>
<protein>
    <submittedName>
        <fullName evidence="3">META domain-containing protein</fullName>
    </submittedName>
</protein>
<evidence type="ECO:0000313" key="4">
    <source>
        <dbReference type="Proteomes" id="UP001145087"/>
    </source>
</evidence>
<organism evidence="3 4">
    <name type="scientific">Draconibacterium aestuarii</name>
    <dbReference type="NCBI Taxonomy" id="2998507"/>
    <lineage>
        <taxon>Bacteria</taxon>
        <taxon>Pseudomonadati</taxon>
        <taxon>Bacteroidota</taxon>
        <taxon>Bacteroidia</taxon>
        <taxon>Marinilabiliales</taxon>
        <taxon>Prolixibacteraceae</taxon>
        <taxon>Draconibacterium</taxon>
    </lineage>
</organism>
<dbReference type="EMBL" id="JAPOHD010000027">
    <property type="protein sequence ID" value="MCY1721135.1"/>
    <property type="molecule type" value="Genomic_DNA"/>
</dbReference>
<comment type="caution">
    <text evidence="3">The sequence shown here is derived from an EMBL/GenBank/DDBJ whole genome shotgun (WGS) entry which is preliminary data.</text>
</comment>
<accession>A0A9X3F6G6</accession>
<feature type="domain" description="DUF306" evidence="2">
    <location>
        <begin position="33"/>
        <end position="127"/>
    </location>
</feature>
<dbReference type="Gene3D" id="2.40.128.270">
    <property type="match status" value="1"/>
</dbReference>
<dbReference type="RefSeq" id="WP_343333468.1">
    <property type="nucleotide sequence ID" value="NZ_JAPOHD010000027.1"/>
</dbReference>
<dbReference type="InterPro" id="IPR038670">
    <property type="entry name" value="HslJ-like_sf"/>
</dbReference>
<sequence>MKKSVFNLFVFMFLFALTACDNDDCSCDDEIYGKWEAKEFMSIESVLYVKNNDYNPVIEFKNDGSYHLGLDVNTCFGDFDLEENQVLSISDAGCTEACCDSDFSQKFTSMLPQVSGYEIETSTLILEVEGWGWIELARVSE</sequence>
<evidence type="ECO:0000256" key="1">
    <source>
        <dbReference type="SAM" id="SignalP"/>
    </source>
</evidence>
<evidence type="ECO:0000259" key="2">
    <source>
        <dbReference type="Pfam" id="PF03724"/>
    </source>
</evidence>
<dbReference type="InterPro" id="IPR005184">
    <property type="entry name" value="DUF306_Meta_HslJ"/>
</dbReference>
<feature type="chain" id="PRO_5040909253" evidence="1">
    <location>
        <begin position="20"/>
        <end position="141"/>
    </location>
</feature>
<name>A0A9X3F6G6_9BACT</name>
<reference evidence="3" key="1">
    <citation type="submission" date="2022-11" db="EMBL/GenBank/DDBJ databases">
        <title>Marilongibacter aestuarii gen. nov., sp. nov., isolated from tidal flat sediment.</title>
        <authorList>
            <person name="Jiayan W."/>
        </authorList>
    </citation>
    <scope>NUCLEOTIDE SEQUENCE</scope>
    <source>
        <strain evidence="3">Z1-6</strain>
    </source>
</reference>
<proteinExistence type="predicted"/>
<dbReference type="PROSITE" id="PS51257">
    <property type="entry name" value="PROKAR_LIPOPROTEIN"/>
    <property type="match status" value="1"/>
</dbReference>
<evidence type="ECO:0000313" key="3">
    <source>
        <dbReference type="EMBL" id="MCY1721135.1"/>
    </source>
</evidence>
<dbReference type="AlphaFoldDB" id="A0A9X3F6G6"/>
<keyword evidence="1" id="KW-0732">Signal</keyword>
<keyword evidence="4" id="KW-1185">Reference proteome</keyword>